<keyword evidence="1" id="KW-0347">Helicase</keyword>
<reference evidence="3" key="1">
    <citation type="journal article" date="2013" name="Genome Biol.">
        <title>Reference genomes and transcriptomes of Nicotiana sylvestris and Nicotiana tomentosiformis.</title>
        <authorList>
            <person name="Sierro N."/>
            <person name="Battey J.N."/>
            <person name="Ouadi S."/>
            <person name="Bovet L."/>
            <person name="Goepfert S."/>
            <person name="Bakaher N."/>
            <person name="Peitsch M.C."/>
            <person name="Ivanov N.V."/>
        </authorList>
    </citation>
    <scope>NUCLEOTIDE SEQUENCE [LARGE SCALE GENOMIC DNA]</scope>
</reference>
<evidence type="ECO:0000313" key="3">
    <source>
        <dbReference type="Proteomes" id="UP000189701"/>
    </source>
</evidence>
<name>A0A1U7Y5V1_NICSY</name>
<dbReference type="GO" id="GO:0016887">
    <property type="term" value="F:ATP hydrolysis activity"/>
    <property type="evidence" value="ECO:0007669"/>
    <property type="project" value="RHEA"/>
</dbReference>
<gene>
    <name evidence="4" type="primary">LOC104241378</name>
</gene>
<evidence type="ECO:0000313" key="4">
    <source>
        <dbReference type="RefSeq" id="XP_009794619.1"/>
    </source>
</evidence>
<keyword evidence="1" id="KW-0227">DNA damage</keyword>
<keyword evidence="1" id="KW-0234">DNA repair</keyword>
<dbReference type="RefSeq" id="XP_009794619.1">
    <property type="nucleotide sequence ID" value="XM_009796317.1"/>
</dbReference>
<keyword evidence="1" id="KW-0547">Nucleotide-binding</keyword>
<dbReference type="GO" id="GO:0043139">
    <property type="term" value="F:5'-3' DNA helicase activity"/>
    <property type="evidence" value="ECO:0007669"/>
    <property type="project" value="UniProtKB-EC"/>
</dbReference>
<dbReference type="PANTHER" id="PTHR10492:SF100">
    <property type="entry name" value="ATP-DEPENDENT DNA HELICASE"/>
    <property type="match status" value="1"/>
</dbReference>
<keyword evidence="3" id="KW-1185">Reference proteome</keyword>
<feature type="domain" description="DNA helicase Pif1-like DEAD-box helicase" evidence="2">
    <location>
        <begin position="1"/>
        <end position="52"/>
    </location>
</feature>
<keyword evidence="1" id="KW-0233">DNA recombination</keyword>
<dbReference type="GO" id="GO:0006310">
    <property type="term" value="P:DNA recombination"/>
    <property type="evidence" value="ECO:0007669"/>
    <property type="project" value="UniProtKB-KW"/>
</dbReference>
<organism evidence="3 4">
    <name type="scientific">Nicotiana sylvestris</name>
    <name type="common">Wood tobacco</name>
    <name type="synonym">South American tobacco</name>
    <dbReference type="NCBI Taxonomy" id="4096"/>
    <lineage>
        <taxon>Eukaryota</taxon>
        <taxon>Viridiplantae</taxon>
        <taxon>Streptophyta</taxon>
        <taxon>Embryophyta</taxon>
        <taxon>Tracheophyta</taxon>
        <taxon>Spermatophyta</taxon>
        <taxon>Magnoliopsida</taxon>
        <taxon>eudicotyledons</taxon>
        <taxon>Gunneridae</taxon>
        <taxon>Pentapetalae</taxon>
        <taxon>asterids</taxon>
        <taxon>lamiids</taxon>
        <taxon>Solanales</taxon>
        <taxon>Solanaceae</taxon>
        <taxon>Nicotianoideae</taxon>
        <taxon>Nicotianeae</taxon>
        <taxon>Nicotiana</taxon>
    </lineage>
</organism>
<dbReference type="GO" id="GO:0000723">
    <property type="term" value="P:telomere maintenance"/>
    <property type="evidence" value="ECO:0007669"/>
    <property type="project" value="InterPro"/>
</dbReference>
<dbReference type="Proteomes" id="UP000189701">
    <property type="component" value="Unplaced"/>
</dbReference>
<dbReference type="SUPFAM" id="SSF50249">
    <property type="entry name" value="Nucleic acid-binding proteins"/>
    <property type="match status" value="1"/>
</dbReference>
<evidence type="ECO:0000256" key="1">
    <source>
        <dbReference type="RuleBase" id="RU363044"/>
    </source>
</evidence>
<dbReference type="Gene3D" id="2.40.50.140">
    <property type="entry name" value="Nucleic acid-binding proteins"/>
    <property type="match status" value="1"/>
</dbReference>
<evidence type="ECO:0000259" key="2">
    <source>
        <dbReference type="Pfam" id="PF05970"/>
    </source>
</evidence>
<accession>A0A1U7Y5V1</accession>
<comment type="catalytic activity">
    <reaction evidence="1">
        <text>ATP + H2O = ADP + phosphate + H(+)</text>
        <dbReference type="Rhea" id="RHEA:13065"/>
        <dbReference type="ChEBI" id="CHEBI:15377"/>
        <dbReference type="ChEBI" id="CHEBI:15378"/>
        <dbReference type="ChEBI" id="CHEBI:30616"/>
        <dbReference type="ChEBI" id="CHEBI:43474"/>
        <dbReference type="ChEBI" id="CHEBI:456216"/>
        <dbReference type="EC" id="5.6.2.3"/>
    </reaction>
</comment>
<comment type="cofactor">
    <cofactor evidence="1">
        <name>Mg(2+)</name>
        <dbReference type="ChEBI" id="CHEBI:18420"/>
    </cofactor>
</comment>
<keyword evidence="1" id="KW-0067">ATP-binding</keyword>
<reference evidence="4" key="2">
    <citation type="submission" date="2025-08" db="UniProtKB">
        <authorList>
            <consortium name="RefSeq"/>
        </authorList>
    </citation>
    <scope>IDENTIFICATION</scope>
    <source>
        <tissue evidence="4">Leaf</tissue>
    </source>
</reference>
<dbReference type="InterPro" id="IPR012340">
    <property type="entry name" value="NA-bd_OB-fold"/>
</dbReference>
<dbReference type="GO" id="GO:0006281">
    <property type="term" value="P:DNA repair"/>
    <property type="evidence" value="ECO:0007669"/>
    <property type="project" value="UniProtKB-KW"/>
</dbReference>
<protein>
    <recommendedName>
        <fullName evidence="1">ATP-dependent DNA helicase</fullName>
        <ecNumber evidence="1">5.6.2.3</ecNumber>
    </recommendedName>
</protein>
<dbReference type="InterPro" id="IPR010285">
    <property type="entry name" value="DNA_helicase_pif1-like_DEAD"/>
</dbReference>
<dbReference type="AlphaFoldDB" id="A0A1U7Y5V1"/>
<dbReference type="GO" id="GO:0005524">
    <property type="term" value="F:ATP binding"/>
    <property type="evidence" value="ECO:0007669"/>
    <property type="project" value="UniProtKB-KW"/>
</dbReference>
<dbReference type="EC" id="5.6.2.3" evidence="1"/>
<sequence length="192" mass="22454">MAKKELIEALDLLLRDLIKTTMLFGGKVVVFSGDFRQTLPVVRGGQREDFVQRFNIIAITPETEEWTCKVQVVDKGRPRDNREKTKKYQLMVLQDEEKNQVECIMFNAEIMHFEDLFHHFHTYLVSVAQFKESNYTYGNPLNKFTRTIDKCTIIEPIEIVNPPEDPLPPPTRLNLTPFCNFEYQPYGSEFSN</sequence>
<keyword evidence="1" id="KW-0378">Hydrolase</keyword>
<dbReference type="Pfam" id="PF05970">
    <property type="entry name" value="PIF1"/>
    <property type="match status" value="1"/>
</dbReference>
<dbReference type="PANTHER" id="PTHR10492">
    <property type="match status" value="1"/>
</dbReference>
<proteinExistence type="inferred from homology"/>
<comment type="similarity">
    <text evidence="1">Belongs to the helicase family.</text>
</comment>